<feature type="non-terminal residue" evidence="1">
    <location>
        <position position="124"/>
    </location>
</feature>
<accession>A0A383BNZ4</accession>
<reference evidence="1" key="1">
    <citation type="submission" date="2018-05" db="EMBL/GenBank/DDBJ databases">
        <authorList>
            <person name="Lanie J.A."/>
            <person name="Ng W.-L."/>
            <person name="Kazmierczak K.M."/>
            <person name="Andrzejewski T.M."/>
            <person name="Davidsen T.M."/>
            <person name="Wayne K.J."/>
            <person name="Tettelin H."/>
            <person name="Glass J.I."/>
            <person name="Rusch D."/>
            <person name="Podicherti R."/>
            <person name="Tsui H.-C.T."/>
            <person name="Winkler M.E."/>
        </authorList>
    </citation>
    <scope>NUCLEOTIDE SEQUENCE</scope>
</reference>
<sequence length="124" mass="13478">MADLIQNLNQRDDVETVPLVFQDGDLAAALEPRCQTRTVRDGPITVVRQRLFHFWVRVEAWLGRCLSSDFRQALGSAQVGGGVVQAVLQRSSSDPEVSFLSPAGFVDLDLVVIGSGIPTVIDEA</sequence>
<protein>
    <submittedName>
        <fullName evidence="1">Uncharacterized protein</fullName>
    </submittedName>
</protein>
<name>A0A383BNZ4_9ZZZZ</name>
<organism evidence="1">
    <name type="scientific">marine metagenome</name>
    <dbReference type="NCBI Taxonomy" id="408172"/>
    <lineage>
        <taxon>unclassified sequences</taxon>
        <taxon>metagenomes</taxon>
        <taxon>ecological metagenomes</taxon>
    </lineage>
</organism>
<evidence type="ECO:0000313" key="1">
    <source>
        <dbReference type="EMBL" id="SVE21614.1"/>
    </source>
</evidence>
<gene>
    <name evidence="1" type="ORF">METZ01_LOCUS474468</name>
</gene>
<dbReference type="AlphaFoldDB" id="A0A383BNZ4"/>
<dbReference type="EMBL" id="UINC01202010">
    <property type="protein sequence ID" value="SVE21614.1"/>
    <property type="molecule type" value="Genomic_DNA"/>
</dbReference>
<proteinExistence type="predicted"/>